<keyword evidence="2" id="KW-1185">Reference proteome</keyword>
<gene>
    <name evidence="1" type="ORF">L0664_11710</name>
</gene>
<name>A0ABS9CY25_9RHOB</name>
<organism evidence="1 2">
    <name type="scientific">Octadecabacter dasysiphoniae</name>
    <dbReference type="NCBI Taxonomy" id="2909341"/>
    <lineage>
        <taxon>Bacteria</taxon>
        <taxon>Pseudomonadati</taxon>
        <taxon>Pseudomonadota</taxon>
        <taxon>Alphaproteobacteria</taxon>
        <taxon>Rhodobacterales</taxon>
        <taxon>Roseobacteraceae</taxon>
        <taxon>Octadecabacter</taxon>
    </lineage>
</organism>
<evidence type="ECO:0008006" key="3">
    <source>
        <dbReference type="Google" id="ProtNLM"/>
    </source>
</evidence>
<proteinExistence type="predicted"/>
<accession>A0ABS9CY25</accession>
<evidence type="ECO:0000313" key="1">
    <source>
        <dbReference type="EMBL" id="MCF2871734.1"/>
    </source>
</evidence>
<protein>
    <recommendedName>
        <fullName evidence="3">Dihydroxy-acid dehydratase</fullName>
    </recommendedName>
</protein>
<evidence type="ECO:0000313" key="2">
    <source>
        <dbReference type="Proteomes" id="UP001200557"/>
    </source>
</evidence>
<dbReference type="EMBL" id="JAKGAQ010000002">
    <property type="protein sequence ID" value="MCF2871734.1"/>
    <property type="molecule type" value="Genomic_DNA"/>
</dbReference>
<comment type="caution">
    <text evidence="1">The sequence shown here is derived from an EMBL/GenBank/DDBJ whole genome shotgun (WGS) entry which is preliminary data.</text>
</comment>
<dbReference type="Proteomes" id="UP001200557">
    <property type="component" value="Unassembled WGS sequence"/>
</dbReference>
<reference evidence="1 2" key="1">
    <citation type="submission" date="2022-01" db="EMBL/GenBank/DDBJ databases">
        <title>Octadecabacter sp. nov., isolated from a marine alga.</title>
        <authorList>
            <person name="Jin M.S."/>
            <person name="Kim H.M."/>
            <person name="Han D.M."/>
            <person name="Jung J.J."/>
            <person name="Jeon C.O."/>
        </authorList>
    </citation>
    <scope>NUCLEOTIDE SEQUENCE [LARGE SCALE GENOMIC DNA]</scope>
    <source>
        <strain evidence="1 2">G9-8</strain>
    </source>
</reference>
<sequence length="213" mass="21755">MALVCAGLVGCSQVSDGIADGLASIGAPSNATGEGIRTLSLLGGDVRARGPEGYCIDQGASNARRGFAVMAGCALLSDDAAVMPNLDGLIMIQFGAVDTASVVGNEDAFAAFLQSDAGRALLSSDGDLANMSEVATITDRAGVLARFEDTADVPFAGTGGPQWRGFLDVRGRLVTISVLSFERDALSRSEGERLLVVAMAELAEVNAPEAEAE</sequence>